<evidence type="ECO:0000256" key="3">
    <source>
        <dbReference type="SAM" id="MobiDB-lite"/>
    </source>
</evidence>
<dbReference type="InterPro" id="IPR014710">
    <property type="entry name" value="RmlC-like_jellyroll"/>
</dbReference>
<dbReference type="Gene3D" id="2.60.120.10">
    <property type="entry name" value="Jelly Rolls"/>
    <property type="match status" value="1"/>
</dbReference>
<dbReference type="SUPFAM" id="SSF51182">
    <property type="entry name" value="RmlC-like cupins"/>
    <property type="match status" value="1"/>
</dbReference>
<feature type="binding site" evidence="1">
    <location>
        <position position="121"/>
    </location>
    <ligand>
        <name>Fe cation</name>
        <dbReference type="ChEBI" id="CHEBI:24875"/>
    </ligand>
</feature>
<accession>A0A4Q9KNJ4</accession>
<dbReference type="OrthoDB" id="321327at2"/>
<dbReference type="EMBL" id="SDMR01000005">
    <property type="protein sequence ID" value="TBT95379.1"/>
    <property type="molecule type" value="Genomic_DNA"/>
</dbReference>
<dbReference type="InterPro" id="IPR008778">
    <property type="entry name" value="Pirin_C_dom"/>
</dbReference>
<dbReference type="Proteomes" id="UP000291933">
    <property type="component" value="Unassembled WGS sequence"/>
</dbReference>
<proteinExistence type="inferred from homology"/>
<dbReference type="Pfam" id="PF02678">
    <property type="entry name" value="Pirin"/>
    <property type="match status" value="1"/>
</dbReference>
<feature type="binding site" evidence="1">
    <location>
        <position position="119"/>
    </location>
    <ligand>
        <name>Fe cation</name>
        <dbReference type="ChEBI" id="CHEBI:24875"/>
    </ligand>
</feature>
<evidence type="ECO:0000313" key="6">
    <source>
        <dbReference type="EMBL" id="TBT95379.1"/>
    </source>
</evidence>
<keyword evidence="1" id="KW-0479">Metal-binding</keyword>
<gene>
    <name evidence="6" type="ORF">ET996_06100</name>
</gene>
<dbReference type="InterPro" id="IPR053186">
    <property type="entry name" value="QDO-related"/>
</dbReference>
<evidence type="ECO:0000313" key="7">
    <source>
        <dbReference type="Proteomes" id="UP000291933"/>
    </source>
</evidence>
<dbReference type="CDD" id="cd02247">
    <property type="entry name" value="cupin_pirin_C"/>
    <property type="match status" value="1"/>
</dbReference>
<dbReference type="PANTHER" id="PTHR43594:SF1">
    <property type="entry name" value="QUERCETIN 2,3-DIOXYGENASE PA2418-RELATED"/>
    <property type="match status" value="1"/>
</dbReference>
<feature type="binding site" evidence="1">
    <location>
        <position position="75"/>
    </location>
    <ligand>
        <name>Fe cation</name>
        <dbReference type="ChEBI" id="CHEBI:24875"/>
    </ligand>
</feature>
<keyword evidence="1" id="KW-0408">Iron</keyword>
<comment type="similarity">
    <text evidence="2">Belongs to the pirin family.</text>
</comment>
<comment type="cofactor">
    <cofactor evidence="1">
        <name>Fe cation</name>
        <dbReference type="ChEBI" id="CHEBI:24875"/>
    </cofactor>
    <text evidence="1">Binds 1 Fe cation per subunit.</text>
</comment>
<organism evidence="6 7">
    <name type="scientific">Propioniciclava tarda</name>
    <dbReference type="NCBI Taxonomy" id="433330"/>
    <lineage>
        <taxon>Bacteria</taxon>
        <taxon>Bacillati</taxon>
        <taxon>Actinomycetota</taxon>
        <taxon>Actinomycetes</taxon>
        <taxon>Propionibacteriales</taxon>
        <taxon>Propionibacteriaceae</taxon>
        <taxon>Propioniciclava</taxon>
    </lineage>
</organism>
<dbReference type="GO" id="GO:0046872">
    <property type="term" value="F:metal ion binding"/>
    <property type="evidence" value="ECO:0007669"/>
    <property type="project" value="UniProtKB-KW"/>
</dbReference>
<feature type="binding site" evidence="1">
    <location>
        <position position="77"/>
    </location>
    <ligand>
        <name>Fe cation</name>
        <dbReference type="ChEBI" id="CHEBI:24875"/>
    </ligand>
</feature>
<name>A0A4Q9KNJ4_PROTD</name>
<evidence type="ECO:0000259" key="4">
    <source>
        <dbReference type="Pfam" id="PF02678"/>
    </source>
</evidence>
<evidence type="ECO:0000256" key="2">
    <source>
        <dbReference type="RuleBase" id="RU003457"/>
    </source>
</evidence>
<dbReference type="CDD" id="cd02909">
    <property type="entry name" value="cupin_pirin_N"/>
    <property type="match status" value="1"/>
</dbReference>
<dbReference type="InterPro" id="IPR011051">
    <property type="entry name" value="RmlC_Cupin_sf"/>
</dbReference>
<comment type="caution">
    <text evidence="6">The sequence shown here is derived from an EMBL/GenBank/DDBJ whole genome shotgun (WGS) entry which is preliminary data.</text>
</comment>
<feature type="domain" description="Pirin N-terminal" evidence="4">
    <location>
        <begin position="64"/>
        <end position="141"/>
    </location>
</feature>
<feature type="region of interest" description="Disordered" evidence="3">
    <location>
        <begin position="311"/>
        <end position="340"/>
    </location>
</feature>
<reference evidence="6 7" key="1">
    <citation type="submission" date="2019-01" db="EMBL/GenBank/DDBJ databases">
        <title>Lactibacter flavus gen. nov., sp. nov., a novel bacterium of the family Propionibacteriaceae isolated from raw milk and dairy products.</title>
        <authorList>
            <person name="Huptas C."/>
            <person name="Wenning M."/>
            <person name="Breitenwieser F."/>
            <person name="Doll E."/>
            <person name="Von Neubeck M."/>
            <person name="Busse H.-J."/>
            <person name="Scherer S."/>
        </authorList>
    </citation>
    <scope>NUCLEOTIDE SEQUENCE [LARGE SCALE GENOMIC DNA]</scope>
    <source>
        <strain evidence="7">DSM 22130 / JCM 15804 / WR061</strain>
    </source>
</reference>
<keyword evidence="7" id="KW-1185">Reference proteome</keyword>
<feature type="domain" description="Pirin C-terminal" evidence="5">
    <location>
        <begin position="208"/>
        <end position="309"/>
    </location>
</feature>
<dbReference type="AlphaFoldDB" id="A0A4Q9KNJ4"/>
<evidence type="ECO:0000259" key="5">
    <source>
        <dbReference type="Pfam" id="PF05726"/>
    </source>
</evidence>
<sequence>MSRLIQAFDIAAPQWPTVDPFLFVAHHLDAYPAADGQTQGPPRALLRGRDLGMDFAGREGWNMYHGDVVPGFPQHPHRGFETVTLVEEGLVDHTDSAGAVARYGAGDAQWLTAGSGVAHAEMFPLTRADGPNPLHLFQIWLNLPLATKDAPADFSMFWADQLPIVETSDAAGRLSRVKLVAGRFGEATPPAPPTASWAARPESDLAIWHATLDPDAVLTLPVSAGPDTIRVLYPYEGTLTVDGETLAGRGAVVDAATPLEVTAGSAGARLLVLQGRPIGEPVYQQGPFVAASKDGLRAAFADYNAGRFGRWPHASDAPVQPHGTGRFARYPDGRVSTPAR</sequence>
<dbReference type="InterPro" id="IPR003829">
    <property type="entry name" value="Pirin_N_dom"/>
</dbReference>
<dbReference type="RefSeq" id="WP_131171675.1">
    <property type="nucleotide sequence ID" value="NZ_FXTL01000019.1"/>
</dbReference>
<dbReference type="Pfam" id="PF05726">
    <property type="entry name" value="Pirin_C"/>
    <property type="match status" value="1"/>
</dbReference>
<dbReference type="PANTHER" id="PTHR43594">
    <property type="entry name" value="QUERCETIN 2,3-DIOXYGENASE"/>
    <property type="match status" value="1"/>
</dbReference>
<evidence type="ECO:0000256" key="1">
    <source>
        <dbReference type="PIRSR" id="PIRSR006232-1"/>
    </source>
</evidence>
<protein>
    <submittedName>
        <fullName evidence="6">Pirin family protein</fullName>
    </submittedName>
</protein>